<dbReference type="KEGG" id="glz:GLAREA_06645"/>
<proteinExistence type="predicted"/>
<dbReference type="GO" id="GO:0004622">
    <property type="term" value="F:phosphatidylcholine lysophospholipase activity"/>
    <property type="evidence" value="ECO:0007669"/>
    <property type="project" value="TreeGrafter"/>
</dbReference>
<evidence type="ECO:0000256" key="2">
    <source>
        <dbReference type="SAM" id="SignalP"/>
    </source>
</evidence>
<protein>
    <submittedName>
        <fullName evidence="4">SGNH hydrolase</fullName>
    </submittedName>
</protein>
<dbReference type="Gene3D" id="2.130.10.130">
    <property type="entry name" value="Integrin alpha, N-terminal"/>
    <property type="match status" value="1"/>
</dbReference>
<evidence type="ECO:0000256" key="1">
    <source>
        <dbReference type="ARBA" id="ARBA00022729"/>
    </source>
</evidence>
<dbReference type="RefSeq" id="XP_008078784.1">
    <property type="nucleotide sequence ID" value="XM_008080593.1"/>
</dbReference>
<dbReference type="PANTHER" id="PTHR30383">
    <property type="entry name" value="THIOESTERASE 1/PROTEASE 1/LYSOPHOSPHOLIPASE L1"/>
    <property type="match status" value="1"/>
</dbReference>
<dbReference type="STRING" id="1116229.S3D588"/>
<dbReference type="Pfam" id="PF13472">
    <property type="entry name" value="Lipase_GDSL_2"/>
    <property type="match status" value="1"/>
</dbReference>
<evidence type="ECO:0000313" key="4">
    <source>
        <dbReference type="EMBL" id="EPE33632.1"/>
    </source>
</evidence>
<dbReference type="SUPFAM" id="SSF69318">
    <property type="entry name" value="Integrin alpha N-terminal domain"/>
    <property type="match status" value="2"/>
</dbReference>
<dbReference type="eggNOG" id="ENOG502SIJX">
    <property type="taxonomic scope" value="Eukaryota"/>
</dbReference>
<reference evidence="4 5" key="1">
    <citation type="journal article" date="2013" name="BMC Genomics">
        <title>Genomics-driven discovery of the pneumocandin biosynthetic gene cluster in the fungus Glarea lozoyensis.</title>
        <authorList>
            <person name="Chen L."/>
            <person name="Yue Q."/>
            <person name="Zhang X."/>
            <person name="Xiang M."/>
            <person name="Wang C."/>
            <person name="Li S."/>
            <person name="Che Y."/>
            <person name="Ortiz-Lopez F.J."/>
            <person name="Bills G.F."/>
            <person name="Liu X."/>
            <person name="An Z."/>
        </authorList>
    </citation>
    <scope>NUCLEOTIDE SEQUENCE [LARGE SCALE GENOMIC DNA]</scope>
    <source>
        <strain evidence="5">ATCC 20868 / MF5171</strain>
    </source>
</reference>
<dbReference type="SUPFAM" id="SSF52266">
    <property type="entry name" value="SGNH hydrolase"/>
    <property type="match status" value="1"/>
</dbReference>
<keyword evidence="5" id="KW-1185">Reference proteome</keyword>
<dbReference type="EMBL" id="KE145357">
    <property type="protein sequence ID" value="EPE33632.1"/>
    <property type="molecule type" value="Genomic_DNA"/>
</dbReference>
<dbReference type="InterPro" id="IPR013830">
    <property type="entry name" value="SGNH_hydro"/>
</dbReference>
<dbReference type="InterPro" id="IPR013517">
    <property type="entry name" value="FG-GAP"/>
</dbReference>
<dbReference type="InterPro" id="IPR036514">
    <property type="entry name" value="SGNH_hydro_sf"/>
</dbReference>
<dbReference type="InterPro" id="IPR028994">
    <property type="entry name" value="Integrin_alpha_N"/>
</dbReference>
<name>S3D588_GLAL2</name>
<dbReference type="Pfam" id="PF13517">
    <property type="entry name" value="FG-GAP_3"/>
    <property type="match status" value="2"/>
</dbReference>
<dbReference type="Proteomes" id="UP000016922">
    <property type="component" value="Unassembled WGS sequence"/>
</dbReference>
<accession>S3D588</accession>
<dbReference type="GeneID" id="19465698"/>
<keyword evidence="4" id="KW-0378">Hydrolase</keyword>
<dbReference type="PANTHER" id="PTHR30383:SF5">
    <property type="entry name" value="SGNH HYDROLASE-TYPE ESTERASE DOMAIN-CONTAINING PROTEIN"/>
    <property type="match status" value="1"/>
</dbReference>
<feature type="signal peptide" evidence="2">
    <location>
        <begin position="1"/>
        <end position="21"/>
    </location>
</feature>
<dbReference type="OrthoDB" id="3915838at2759"/>
<keyword evidence="1 2" id="KW-0732">Signal</keyword>
<evidence type="ECO:0000313" key="5">
    <source>
        <dbReference type="Proteomes" id="UP000016922"/>
    </source>
</evidence>
<evidence type="ECO:0000259" key="3">
    <source>
        <dbReference type="Pfam" id="PF13472"/>
    </source>
</evidence>
<dbReference type="AlphaFoldDB" id="S3D588"/>
<dbReference type="Gene3D" id="3.40.50.1110">
    <property type="entry name" value="SGNH hydrolase"/>
    <property type="match status" value="1"/>
</dbReference>
<sequence>MSPFLRTLSILALIILSSIDAYYIIPPNETLFASTPTLHERAEIAAAPIGKCVPVGSVFPSDVTLRILPLGASIVFGYASTDKNGFRAALRSQLVANGASVNFVGELQSGTMIDNDVSGFIGARLDQVFTPLEHALPWLPNIILINVGSNDAGQSYDIVNYHVRLAALLDRIIKTLPKTVILLSNILPNRTPETEANVKIINAQFAAVIQERIDKGALIHFVDMHSLMSPSDIGDGTHPSDAGYIKMGGIWYSAIQQAFAKCWITPPGFVASINDTVPGAISNTICENVLGNAVGPVTVQQGSGNDDSVYVHQGEGLGIAQIDIPSDGLGYDPARVYWADINGALGVALSDGSGANGFGGPGGFLNYAIPMPSCSGVTWFKDIDGDGRDDYICVAPDGKLSAWRNTPGPNPRQPTVRSTQGSTVIIADIDGDGKDDYLTVSSDGSIRASRNGGVGIPTYWQDLGVVFNEGGGRDWRGFQLTDINGDGRDDVVWTSDKGEVTTWTNLRGHSVNSLVPVWRAAGVTHFGDPLLTQYPKPLSKLIFGNVKGHKEWVTYPNYQGVGNDYTVAYQIGPSGAYKLRVTLWFNSGTGGGTRQAGDGVRYCDMRGKGSDDYIWMAKDGTLTVFGNYNNPPNWLQYGVVYTPGSLMAGHTRKDVHLADLNGDGKCDFLIVDKASGSVRMIRNDYSAATDKFAWTDMGIVFDGGGCKNHYGVGLFDMGVRFADITGNGFPDYLCIDPDGRTDAWINTNIVFRAMGQAKASAGADRANIRWADVNGDGKADYIWIDEFLGTYQYWTNAGPGNPADNLGSHIHWDARGVSGGGGNLRGECLDFSDGLCLLEFVPGEWASTADDGSATPSFVGINE</sequence>
<dbReference type="CDD" id="cd01833">
    <property type="entry name" value="XynB_like"/>
    <property type="match status" value="1"/>
</dbReference>
<feature type="chain" id="PRO_5004507818" evidence="2">
    <location>
        <begin position="22"/>
        <end position="863"/>
    </location>
</feature>
<feature type="domain" description="SGNH hydrolase-type esterase" evidence="3">
    <location>
        <begin position="70"/>
        <end position="244"/>
    </location>
</feature>
<organism evidence="4 5">
    <name type="scientific">Glarea lozoyensis (strain ATCC 20868 / MF5171)</name>
    <dbReference type="NCBI Taxonomy" id="1116229"/>
    <lineage>
        <taxon>Eukaryota</taxon>
        <taxon>Fungi</taxon>
        <taxon>Dikarya</taxon>
        <taxon>Ascomycota</taxon>
        <taxon>Pezizomycotina</taxon>
        <taxon>Leotiomycetes</taxon>
        <taxon>Helotiales</taxon>
        <taxon>Helotiaceae</taxon>
        <taxon>Glarea</taxon>
    </lineage>
</organism>
<dbReference type="InterPro" id="IPR051532">
    <property type="entry name" value="Ester_Hydrolysis_Enzymes"/>
</dbReference>
<gene>
    <name evidence="4" type="ORF">GLAREA_06645</name>
</gene>
<dbReference type="HOGENOM" id="CLU_005594_1_0_1"/>